<gene>
    <name evidence="1" type="ordered locus">cce_0615</name>
</gene>
<reference evidence="1 2" key="1">
    <citation type="journal article" date="2008" name="Proc. Natl. Acad. Sci. U.S.A.">
        <title>The genome of Cyanothece 51142, a unicellular diazotrophic cyanobacterium important in the marine nitrogen cycle.</title>
        <authorList>
            <person name="Welsh E.A."/>
            <person name="Liberton M."/>
            <person name="Stoeckel J."/>
            <person name="Loh T."/>
            <person name="Elvitigala T."/>
            <person name="Wang C."/>
            <person name="Wollam A."/>
            <person name="Fulton R.S."/>
            <person name="Clifton S.W."/>
            <person name="Jacobs J.M."/>
            <person name="Aurora R."/>
            <person name="Ghosh B.K."/>
            <person name="Sherman L.A."/>
            <person name="Smith R.D."/>
            <person name="Wilson R.K."/>
            <person name="Pakrasi H.B."/>
        </authorList>
    </citation>
    <scope>NUCLEOTIDE SEQUENCE [LARGE SCALE GENOMIC DNA]</scope>
    <source>
        <strain evidence="2">ATCC 51142 / BH68</strain>
    </source>
</reference>
<accession>B1WQ44</accession>
<dbReference type="EMBL" id="CP000806">
    <property type="protein sequence ID" value="ACB49966.1"/>
    <property type="molecule type" value="Genomic_DNA"/>
</dbReference>
<proteinExistence type="predicted"/>
<sequence>MIEANGRGFWNADEETLEKLRNLYELTDGELEGVSNVVN</sequence>
<name>B1WQ44_CROS5</name>
<keyword evidence="2" id="KW-1185">Reference proteome</keyword>
<evidence type="ECO:0000313" key="2">
    <source>
        <dbReference type="Proteomes" id="UP000001203"/>
    </source>
</evidence>
<dbReference type="KEGG" id="cyt:cce_0615"/>
<dbReference type="HOGENOM" id="CLU_3308322_0_0_3"/>
<dbReference type="Proteomes" id="UP000001203">
    <property type="component" value="Chromosome circular"/>
</dbReference>
<organism evidence="1 2">
    <name type="scientific">Crocosphaera subtropica (strain ATCC 51142 / BH68)</name>
    <name type="common">Cyanothece sp. (strain ATCC 51142)</name>
    <dbReference type="NCBI Taxonomy" id="43989"/>
    <lineage>
        <taxon>Bacteria</taxon>
        <taxon>Bacillati</taxon>
        <taxon>Cyanobacteriota</taxon>
        <taxon>Cyanophyceae</taxon>
        <taxon>Oscillatoriophycideae</taxon>
        <taxon>Chroococcales</taxon>
        <taxon>Aphanothecaceae</taxon>
        <taxon>Crocosphaera</taxon>
        <taxon>Crocosphaera subtropica</taxon>
    </lineage>
</organism>
<evidence type="ECO:0000313" key="1">
    <source>
        <dbReference type="EMBL" id="ACB49966.1"/>
    </source>
</evidence>
<dbReference type="STRING" id="43989.cce_0615"/>
<protein>
    <submittedName>
        <fullName evidence="1">Uncharacterized protein</fullName>
    </submittedName>
</protein>
<dbReference type="AlphaFoldDB" id="B1WQ44"/>